<dbReference type="NCBIfam" id="TIGR03925">
    <property type="entry name" value="T7SS_EccC_b"/>
    <property type="match status" value="1"/>
</dbReference>
<dbReference type="NCBIfam" id="TIGR03924">
    <property type="entry name" value="T7SS_EccC_a"/>
    <property type="match status" value="1"/>
</dbReference>
<dbReference type="PANTHER" id="PTHR22683:SF1">
    <property type="entry name" value="TYPE VII SECRETION SYSTEM PROTEIN ESSC"/>
    <property type="match status" value="1"/>
</dbReference>
<keyword evidence="3 11" id="KW-0812">Transmembrane</keyword>
<feature type="binding site" evidence="9">
    <location>
        <begin position="837"/>
        <end position="844"/>
    </location>
    <ligand>
        <name>ATP</name>
        <dbReference type="ChEBI" id="CHEBI:30616"/>
    </ligand>
</feature>
<proteinExistence type="predicted"/>
<dbReference type="InterPro" id="IPR050206">
    <property type="entry name" value="FtsK/SpoIIIE/SftA"/>
</dbReference>
<dbReference type="SUPFAM" id="SSF52540">
    <property type="entry name" value="P-loop containing nucleoside triphosphate hydrolases"/>
    <property type="match status" value="3"/>
</dbReference>
<dbReference type="InterPro" id="IPR027417">
    <property type="entry name" value="P-loop_NTPase"/>
</dbReference>
<keyword evidence="5 9" id="KW-0547">Nucleotide-binding</keyword>
<dbReference type="GO" id="GO:0003677">
    <property type="term" value="F:DNA binding"/>
    <property type="evidence" value="ECO:0007669"/>
    <property type="project" value="InterPro"/>
</dbReference>
<evidence type="ECO:0000256" key="7">
    <source>
        <dbReference type="ARBA" id="ARBA00022989"/>
    </source>
</evidence>
<dbReference type="PROSITE" id="PS50901">
    <property type="entry name" value="FTSK"/>
    <property type="match status" value="3"/>
</dbReference>
<dbReference type="Gene3D" id="3.40.50.300">
    <property type="entry name" value="P-loop containing nucleotide triphosphate hydrolases"/>
    <property type="match status" value="4"/>
</dbReference>
<feature type="region of interest" description="Disordered" evidence="10">
    <location>
        <begin position="1292"/>
        <end position="1327"/>
    </location>
</feature>
<evidence type="ECO:0000256" key="11">
    <source>
        <dbReference type="SAM" id="Phobius"/>
    </source>
</evidence>
<evidence type="ECO:0000313" key="14">
    <source>
        <dbReference type="Proteomes" id="UP000656042"/>
    </source>
</evidence>
<comment type="caution">
    <text evidence="13">The sequence shown here is derived from an EMBL/GenBank/DDBJ whole genome shotgun (WGS) entry which is preliminary data.</text>
</comment>
<dbReference type="PANTHER" id="PTHR22683">
    <property type="entry name" value="SPORULATION PROTEIN RELATED"/>
    <property type="match status" value="1"/>
</dbReference>
<feature type="binding site" evidence="9">
    <location>
        <begin position="472"/>
        <end position="479"/>
    </location>
    <ligand>
        <name>ATP</name>
        <dbReference type="ChEBI" id="CHEBI:30616"/>
    </ligand>
</feature>
<name>A0A8J3BXC4_9ACTN</name>
<keyword evidence="4" id="KW-0677">Repeat</keyword>
<comment type="subcellular location">
    <subcellularLocation>
        <location evidence="1">Cell membrane</location>
        <topology evidence="1">Multi-pass membrane protein</topology>
    </subcellularLocation>
</comment>
<dbReference type="SMART" id="SM00382">
    <property type="entry name" value="AAA"/>
    <property type="match status" value="2"/>
</dbReference>
<feature type="region of interest" description="Disordered" evidence="10">
    <location>
        <begin position="721"/>
        <end position="747"/>
    </location>
</feature>
<reference evidence="13" key="2">
    <citation type="submission" date="2020-09" db="EMBL/GenBank/DDBJ databases">
        <authorList>
            <person name="Sun Q."/>
            <person name="Zhou Y."/>
        </authorList>
    </citation>
    <scope>NUCLEOTIDE SEQUENCE</scope>
    <source>
        <strain evidence="13">CGMCC 4.7299</strain>
    </source>
</reference>
<evidence type="ECO:0000256" key="2">
    <source>
        <dbReference type="ARBA" id="ARBA00022475"/>
    </source>
</evidence>
<evidence type="ECO:0000256" key="8">
    <source>
        <dbReference type="ARBA" id="ARBA00023136"/>
    </source>
</evidence>
<feature type="compositionally biased region" description="Low complexity" evidence="10">
    <location>
        <begin position="721"/>
        <end position="735"/>
    </location>
</feature>
<keyword evidence="2" id="KW-1003">Cell membrane</keyword>
<keyword evidence="6 9" id="KW-0067">ATP-binding</keyword>
<evidence type="ECO:0000256" key="4">
    <source>
        <dbReference type="ARBA" id="ARBA00022737"/>
    </source>
</evidence>
<feature type="domain" description="FtsK" evidence="12">
    <location>
        <begin position="818"/>
        <end position="1009"/>
    </location>
</feature>
<protein>
    <submittedName>
        <fullName evidence="13">ESX-4 secretion system protein EccC4</fullName>
    </submittedName>
</protein>
<dbReference type="EMBL" id="BMMX01000001">
    <property type="protein sequence ID" value="GGK77572.1"/>
    <property type="molecule type" value="Genomic_DNA"/>
</dbReference>
<dbReference type="Pfam" id="PF01580">
    <property type="entry name" value="FtsK_SpoIIIE"/>
    <property type="match status" value="2"/>
</dbReference>
<dbReference type="GO" id="GO:0005524">
    <property type="term" value="F:ATP binding"/>
    <property type="evidence" value="ECO:0007669"/>
    <property type="project" value="UniProtKB-UniRule"/>
</dbReference>
<keyword evidence="7 11" id="KW-1133">Transmembrane helix</keyword>
<feature type="domain" description="FtsK" evidence="12">
    <location>
        <begin position="449"/>
        <end position="649"/>
    </location>
</feature>
<evidence type="ECO:0000256" key="10">
    <source>
        <dbReference type="SAM" id="MobiDB-lite"/>
    </source>
</evidence>
<evidence type="ECO:0000256" key="9">
    <source>
        <dbReference type="PROSITE-ProRule" id="PRU00289"/>
    </source>
</evidence>
<feature type="binding site" evidence="9">
    <location>
        <begin position="1123"/>
        <end position="1130"/>
    </location>
    <ligand>
        <name>ATP</name>
        <dbReference type="ChEBI" id="CHEBI:30616"/>
    </ligand>
</feature>
<evidence type="ECO:0000256" key="3">
    <source>
        <dbReference type="ARBA" id="ARBA00022692"/>
    </source>
</evidence>
<evidence type="ECO:0000256" key="1">
    <source>
        <dbReference type="ARBA" id="ARBA00004651"/>
    </source>
</evidence>
<feature type="transmembrane region" description="Helical" evidence="11">
    <location>
        <begin position="60"/>
        <end position="81"/>
    </location>
</feature>
<dbReference type="InterPro" id="IPR002543">
    <property type="entry name" value="FtsK_dom"/>
</dbReference>
<evidence type="ECO:0000256" key="5">
    <source>
        <dbReference type="ARBA" id="ARBA00022741"/>
    </source>
</evidence>
<dbReference type="InterPro" id="IPR023837">
    <property type="entry name" value="EccCb-like_Actinobacteria"/>
</dbReference>
<dbReference type="GO" id="GO:0005886">
    <property type="term" value="C:plasma membrane"/>
    <property type="evidence" value="ECO:0007669"/>
    <property type="project" value="UniProtKB-SubCell"/>
</dbReference>
<evidence type="ECO:0000256" key="6">
    <source>
        <dbReference type="ARBA" id="ARBA00022840"/>
    </source>
</evidence>
<feature type="domain" description="FtsK" evidence="12">
    <location>
        <begin position="1106"/>
        <end position="1290"/>
    </location>
</feature>
<keyword evidence="8 11" id="KW-0472">Membrane</keyword>
<keyword evidence="14" id="KW-1185">Reference proteome</keyword>
<gene>
    <name evidence="13" type="primary">eccC4</name>
    <name evidence="13" type="ORF">GCM10012284_09450</name>
</gene>
<dbReference type="RefSeq" id="WP_189077731.1">
    <property type="nucleotide sequence ID" value="NZ_BMMX01000001.1"/>
</dbReference>
<reference evidence="13" key="1">
    <citation type="journal article" date="2014" name="Int. J. Syst. Evol. Microbiol.">
        <title>Complete genome sequence of Corynebacterium casei LMG S-19264T (=DSM 44701T), isolated from a smear-ripened cheese.</title>
        <authorList>
            <consortium name="US DOE Joint Genome Institute (JGI-PGF)"/>
            <person name="Walter F."/>
            <person name="Albersmeier A."/>
            <person name="Kalinowski J."/>
            <person name="Ruckert C."/>
        </authorList>
    </citation>
    <scope>NUCLEOTIDE SEQUENCE</scope>
    <source>
        <strain evidence="13">CGMCC 4.7299</strain>
    </source>
</reference>
<accession>A0A8J3BXC4</accession>
<evidence type="ECO:0000313" key="13">
    <source>
        <dbReference type="EMBL" id="GGK77572.1"/>
    </source>
</evidence>
<feature type="transmembrane region" description="Helical" evidence="11">
    <location>
        <begin position="36"/>
        <end position="54"/>
    </location>
</feature>
<dbReference type="Proteomes" id="UP000656042">
    <property type="component" value="Unassembled WGS sequence"/>
</dbReference>
<sequence length="1327" mass="140730">MPADRSGTSTPRPPQEIVLQAPPAIPRGGAGQSQQLMFMLPMMLGMGAMAFVYIGRSSGAGTIVFGGLFVIVLVGMLVMGVSRGGAARKAQINDERRDYLRYLAGLRETVRQGARLQRETMTATLPAPAELWSLAGTPAMWRRRGADADFGRVRIGLGAQRSATALRAPQTAPLEDLDPVSATSLRHFIRAYAAVDGLPVAVSLRAFTRVSIGGDPSTARDLARAMVAQLAALHPPQEMRIAVCADRRLEADWGWVKWLPHAGHPDRADAAGPARLFGHRPGDLEPLLAGLTQDRPRFQAGAGAPAGRAHLVIVVDGGPGAASAWAVAGEGLAGVTVVAVGGEHERRAPAVLDLVVADDGRLGARRRDAVALIGTPDRLDAVAAEATARQFAPWFHPAPTHSGSRHTGPSGLADLLELGDPRQLDTARCWRPRTARERLRIPLGTDADGVPVEIDLKESAEGGMGPHGLVIGATGSGKSELLRTLVTGLVTTHSSETLNLALIDFKGGATFTGMAGLPHTCAVITNLAAELTLVDRMGDALRGEMIRRQELLREAGNYASVRDYEQARSAGADLRPLPSLLVVIDEFSELLSARPEFTELFVMIGRLGRSLAIHLLLASQRLEEGRLRGLESHLSYRIGLRTFSAAESRTVLGVPDAYHLPAEPGVGYLKQDTTTMVQFKAAYVSGPVRTAPVSGGARPGHRRPPDPVPFTVTAIADRGATAGGATTAEPEAPAVRPAPPPAATTGPSTMEVLLDRLTGRGPAAHRIWLPPLHEPPALDDLLPPLSADADRGLCAGGFAGNGCLTVPLGWVDKPFEQRRDVLWADLSGAAGHAVVVGAPQSGKSTLLRSLTGALALTHTPREAQFFLLDFGGGTLSTLSGLPHVSGLGSRRDPQRCRRIVAEVTALLAEREVAFPEHGIDSIAAFRRHRPPTADGREFGDVFLVVDGWMTLRQEFEELEEAVTGLAARGLGFGIHLLLSVNRWMELRPAMRDMIGTQFELRLGDPSDSAVDRRAAAGVPDSPGRGITRDKLHFLTALPVLGHGPDDADAGADVASGATRLSQRVREAWPGEPAPPVRLLPRLVPAGDMPVPEGDHRVPFGLAESDLKPVFVDFDAEPHLLVFGDTEAGKSGLLRLLARGIADRYTPAEAAILVADFRRSLLDVVTGDHLLGYAGSEPTLTALMGDVVTGMRARLPGPDVTADQLRRRSWWTGPELFLVIDDYDLVAAQGGNPVAALLDLLPQARDIGLHLVLARRTGGAGRAMYEPVMQRLRELGSPGVLLSGAAEEGALLGGVKPAPRPPGQGRYVGRRDGAPVVQVAWSPPPGED</sequence>
<organism evidence="13 14">
    <name type="scientific">Mangrovihabitans endophyticus</name>
    <dbReference type="NCBI Taxonomy" id="1751298"/>
    <lineage>
        <taxon>Bacteria</taxon>
        <taxon>Bacillati</taxon>
        <taxon>Actinomycetota</taxon>
        <taxon>Actinomycetes</taxon>
        <taxon>Micromonosporales</taxon>
        <taxon>Micromonosporaceae</taxon>
        <taxon>Mangrovihabitans</taxon>
    </lineage>
</organism>
<dbReference type="InterPro" id="IPR003593">
    <property type="entry name" value="AAA+_ATPase"/>
</dbReference>
<evidence type="ECO:0000259" key="12">
    <source>
        <dbReference type="PROSITE" id="PS50901"/>
    </source>
</evidence>
<dbReference type="InterPro" id="IPR023836">
    <property type="entry name" value="EccCa-like_Actinobacteria"/>
</dbReference>